<proteinExistence type="predicted"/>
<comment type="caution">
    <text evidence="1">The sequence shown here is derived from an EMBL/GenBank/DDBJ whole genome shotgun (WGS) entry which is preliminary data.</text>
</comment>
<dbReference type="EMBL" id="LAZR01012533">
    <property type="protein sequence ID" value="KKM26345.1"/>
    <property type="molecule type" value="Genomic_DNA"/>
</dbReference>
<accession>A0A0F9LFU2</accession>
<gene>
    <name evidence="1" type="ORF">LCGC14_1585780</name>
</gene>
<organism evidence="1">
    <name type="scientific">marine sediment metagenome</name>
    <dbReference type="NCBI Taxonomy" id="412755"/>
    <lineage>
        <taxon>unclassified sequences</taxon>
        <taxon>metagenomes</taxon>
        <taxon>ecological metagenomes</taxon>
    </lineage>
</organism>
<evidence type="ECO:0000313" key="1">
    <source>
        <dbReference type="EMBL" id="KKM26345.1"/>
    </source>
</evidence>
<sequence length="94" mass="10756">MKRLKLPKRNSKVYKLIYDRGHFAGYNHGVSATRATADKVVVQDDVEVERQKVQLLSMAGQSVQSLANLGEAYSRLIMYASNQRFPKKNERNGW</sequence>
<protein>
    <submittedName>
        <fullName evidence="1">Uncharacterized protein</fullName>
    </submittedName>
</protein>
<name>A0A0F9LFU2_9ZZZZ</name>
<dbReference type="AlphaFoldDB" id="A0A0F9LFU2"/>
<reference evidence="1" key="1">
    <citation type="journal article" date="2015" name="Nature">
        <title>Complex archaea that bridge the gap between prokaryotes and eukaryotes.</title>
        <authorList>
            <person name="Spang A."/>
            <person name="Saw J.H."/>
            <person name="Jorgensen S.L."/>
            <person name="Zaremba-Niedzwiedzka K."/>
            <person name="Martijn J."/>
            <person name="Lind A.E."/>
            <person name="van Eijk R."/>
            <person name="Schleper C."/>
            <person name="Guy L."/>
            <person name="Ettema T.J."/>
        </authorList>
    </citation>
    <scope>NUCLEOTIDE SEQUENCE</scope>
</reference>